<organism evidence="1">
    <name type="scientific">Arundo donax</name>
    <name type="common">Giant reed</name>
    <name type="synonym">Donax arundinaceus</name>
    <dbReference type="NCBI Taxonomy" id="35708"/>
    <lineage>
        <taxon>Eukaryota</taxon>
        <taxon>Viridiplantae</taxon>
        <taxon>Streptophyta</taxon>
        <taxon>Embryophyta</taxon>
        <taxon>Tracheophyta</taxon>
        <taxon>Spermatophyta</taxon>
        <taxon>Magnoliopsida</taxon>
        <taxon>Liliopsida</taxon>
        <taxon>Poales</taxon>
        <taxon>Poaceae</taxon>
        <taxon>PACMAD clade</taxon>
        <taxon>Arundinoideae</taxon>
        <taxon>Arundineae</taxon>
        <taxon>Arundo</taxon>
    </lineage>
</organism>
<sequence>MYKLFLLCGWGHCSCAKTGYHATKQIDHSGMTDESTHKSQVCKKYVVKIGYMKCDAQEFDHELYMALNMDTD</sequence>
<dbReference type="EMBL" id="GBRH01198618">
    <property type="protein sequence ID" value="JAD99277.1"/>
    <property type="molecule type" value="Transcribed_RNA"/>
</dbReference>
<accession>A0A0A9ETC3</accession>
<proteinExistence type="predicted"/>
<name>A0A0A9ETC3_ARUDO</name>
<evidence type="ECO:0000313" key="1">
    <source>
        <dbReference type="EMBL" id="JAD99277.1"/>
    </source>
</evidence>
<reference evidence="1" key="1">
    <citation type="submission" date="2014-09" db="EMBL/GenBank/DDBJ databases">
        <authorList>
            <person name="Magalhaes I.L.F."/>
            <person name="Oliveira U."/>
            <person name="Santos F.R."/>
            <person name="Vidigal T.H.D.A."/>
            <person name="Brescovit A.D."/>
            <person name="Santos A.J."/>
        </authorList>
    </citation>
    <scope>NUCLEOTIDE SEQUENCE</scope>
    <source>
        <tissue evidence="1">Shoot tissue taken approximately 20 cm above the soil surface</tissue>
    </source>
</reference>
<protein>
    <submittedName>
        <fullName evidence="1">Uncharacterized protein</fullName>
    </submittedName>
</protein>
<dbReference type="AlphaFoldDB" id="A0A0A9ETC3"/>
<reference evidence="1" key="2">
    <citation type="journal article" date="2015" name="Data Brief">
        <title>Shoot transcriptome of the giant reed, Arundo donax.</title>
        <authorList>
            <person name="Barrero R.A."/>
            <person name="Guerrero F.D."/>
            <person name="Moolhuijzen P."/>
            <person name="Goolsby J.A."/>
            <person name="Tidwell J."/>
            <person name="Bellgard S.E."/>
            <person name="Bellgard M.I."/>
        </authorList>
    </citation>
    <scope>NUCLEOTIDE SEQUENCE</scope>
    <source>
        <tissue evidence="1">Shoot tissue taken approximately 20 cm above the soil surface</tissue>
    </source>
</reference>